<dbReference type="InterPro" id="IPR009996">
    <property type="entry name" value="YycH"/>
</dbReference>
<evidence type="ECO:0000313" key="2">
    <source>
        <dbReference type="EMBL" id="MFC0525978.1"/>
    </source>
</evidence>
<dbReference type="InterPro" id="IPR042274">
    <property type="entry name" value="YycH/YycI_2"/>
</dbReference>
<dbReference type="CDD" id="cd15787">
    <property type="entry name" value="YycH_N"/>
    <property type="match status" value="1"/>
</dbReference>
<sequence length="441" mass="50831">MRTETIKTIVLTILVATSLLLTFAIWNYQPQLDVLEDGDNYLKGDTRISGEQKSLNTLVKPSQVIFHEGGSTYAMDSYNTSMDMYTTFQGWRLIDFQSVSKNKVNRESSVEIIFPTSLPLSILVNTLTVNEDEDVPKYMVDRIFVDISSANSNNHVHFYSDENEQMYQATTENINPYTEYLPLINDTGSHVEHLSINEKRENPIYIPAGEVKVPKFSFFRDELAIEPMVNVLFNDRNKVLKKTPTNGESYYIDDYRQLAISEPNRYMRFTYNSPSEQEASETMTRADVIKESQSFINDHYGWTDNYVISHMNSTGSTVQYRIHQNGYPVFNDAGLSVMEQSWRNKELYSYNRSLVQFDTEIDSNSPAVTLMSGADVKQRMENKIEQYPLLVEDIRIGYTMIQKENEYEVVFSLQPAWYYKTVGGGWKLLKESELVNKGGVQ</sequence>
<accession>A0ABV6LUQ8</accession>
<gene>
    <name evidence="2" type="ORF">ACFFGV_20600</name>
</gene>
<reference evidence="2 3" key="1">
    <citation type="submission" date="2024-09" db="EMBL/GenBank/DDBJ databases">
        <authorList>
            <person name="Sun Q."/>
            <person name="Mori K."/>
        </authorList>
    </citation>
    <scope>NUCLEOTIDE SEQUENCE [LARGE SCALE GENOMIC DNA]</scope>
    <source>
        <strain evidence="2 3">NCAIM B.02529</strain>
    </source>
</reference>
<dbReference type="EMBL" id="JBHLTP010000024">
    <property type="protein sequence ID" value="MFC0525978.1"/>
    <property type="molecule type" value="Genomic_DNA"/>
</dbReference>
<dbReference type="Gene3D" id="3.30.310.160">
    <property type="entry name" value="YycH protein, domain 2"/>
    <property type="match status" value="1"/>
</dbReference>
<dbReference type="Proteomes" id="UP001589836">
    <property type="component" value="Unassembled WGS sequence"/>
</dbReference>
<name>A0ABV6LUQ8_9BACI</name>
<dbReference type="Pfam" id="PF07435">
    <property type="entry name" value="YycH"/>
    <property type="match status" value="1"/>
</dbReference>
<comment type="caution">
    <text evidence="2">The sequence shown here is derived from an EMBL/GenBank/DDBJ whole genome shotgun (WGS) entry which is preliminary data.</text>
</comment>
<dbReference type="RefSeq" id="WP_377351833.1">
    <property type="nucleotide sequence ID" value="NZ_JBHLTP010000024.1"/>
</dbReference>
<proteinExistence type="predicted"/>
<protein>
    <submittedName>
        <fullName evidence="2">YycH family regulatory protein</fullName>
    </submittedName>
</protein>
<evidence type="ECO:0000259" key="1">
    <source>
        <dbReference type="Pfam" id="PF07435"/>
    </source>
</evidence>
<organism evidence="2 3">
    <name type="scientific">Pontibacillus salicampi</name>
    <dbReference type="NCBI Taxonomy" id="1449801"/>
    <lineage>
        <taxon>Bacteria</taxon>
        <taxon>Bacillati</taxon>
        <taxon>Bacillota</taxon>
        <taxon>Bacilli</taxon>
        <taxon>Bacillales</taxon>
        <taxon>Bacillaceae</taxon>
        <taxon>Pontibacillus</taxon>
    </lineage>
</organism>
<keyword evidence="3" id="KW-1185">Reference proteome</keyword>
<feature type="domain" description="Regulatory protein YycH" evidence="1">
    <location>
        <begin position="4"/>
        <end position="426"/>
    </location>
</feature>
<evidence type="ECO:0000313" key="3">
    <source>
        <dbReference type="Proteomes" id="UP001589836"/>
    </source>
</evidence>